<dbReference type="RefSeq" id="XP_067176526.1">
    <property type="nucleotide sequence ID" value="XM_067321158.1"/>
</dbReference>
<evidence type="ECO:0000256" key="1">
    <source>
        <dbReference type="SAM" id="MobiDB-lite"/>
    </source>
</evidence>
<proteinExistence type="predicted"/>
<feature type="compositionally biased region" description="Basic and acidic residues" evidence="1">
    <location>
        <begin position="209"/>
        <end position="229"/>
    </location>
</feature>
<feature type="compositionally biased region" description="Low complexity" evidence="1">
    <location>
        <begin position="176"/>
        <end position="187"/>
    </location>
</feature>
<comment type="caution">
    <text evidence="2">The sequence shown here is derived from an EMBL/GenBank/DDBJ whole genome shotgun (WGS) entry which is preliminary data.</text>
</comment>
<keyword evidence="3" id="KW-1185">Reference proteome</keyword>
<feature type="compositionally biased region" description="Basic residues" evidence="1">
    <location>
        <begin position="132"/>
        <end position="145"/>
    </location>
</feature>
<feature type="compositionally biased region" description="Polar residues" evidence="1">
    <location>
        <begin position="193"/>
        <end position="202"/>
    </location>
</feature>
<feature type="compositionally biased region" description="Basic and acidic residues" evidence="1">
    <location>
        <begin position="147"/>
        <end position="175"/>
    </location>
</feature>
<dbReference type="EMBL" id="JAFEUZ010000030">
    <property type="protein sequence ID" value="KAG5472226.1"/>
    <property type="molecule type" value="Genomic_DNA"/>
</dbReference>
<sequence>MPRDDFDRRRLRALYDRNRHRVSALADARDRRRGGEDDYAAPRRYVVSERRTRIEGFGRGGAQVRRVVRRMRGGRGGEPLPRRFSDRSIFRRSGHDRFRRADDLEREERRERFLEERARRGGKRPAEGRRFGGARRLRLRMRGTRAGRGDRGRSKVEGRREREERSGSGRRRQEGGRQSNNNNQGNRAGNKHGGQSRNNQSHNSKKPQRSREPQLTREELDRQLDSYRN</sequence>
<reference evidence="3" key="2">
    <citation type="journal article" date="2021" name="Sci. Data">
        <title>Chromosome-scale genome sequencing, assembly and annotation of six genomes from subfamily Leishmaniinae.</title>
        <authorList>
            <person name="Almutairi H."/>
            <person name="Urbaniak M.D."/>
            <person name="Bates M.D."/>
            <person name="Jariyapan N."/>
            <person name="Kwakye-Nuako G."/>
            <person name="Thomaz Soccol V."/>
            <person name="Al-Salem W.S."/>
            <person name="Dillon R.J."/>
            <person name="Bates P.A."/>
            <person name="Gatherer D."/>
        </authorList>
    </citation>
    <scope>NUCLEOTIDE SEQUENCE [LARGE SCALE GENOMIC DNA]</scope>
</reference>
<evidence type="ECO:0000313" key="2">
    <source>
        <dbReference type="EMBL" id="KAG5472226.1"/>
    </source>
</evidence>
<dbReference type="Proteomes" id="UP000673552">
    <property type="component" value="Unassembled WGS sequence"/>
</dbReference>
<dbReference type="KEGG" id="lmat:92513670"/>
<name>A0A836H759_9TRYP</name>
<evidence type="ECO:0000313" key="3">
    <source>
        <dbReference type="Proteomes" id="UP000673552"/>
    </source>
</evidence>
<dbReference type="AlphaFoldDB" id="A0A836H759"/>
<feature type="region of interest" description="Disordered" evidence="1">
    <location>
        <begin position="116"/>
        <end position="229"/>
    </location>
</feature>
<protein>
    <recommendedName>
        <fullName evidence="4">Chromatin target of PRMT1 protein C-terminal domain-containing protein</fullName>
    </recommendedName>
</protein>
<accession>A0A836H759</accession>
<evidence type="ECO:0008006" key="4">
    <source>
        <dbReference type="Google" id="ProtNLM"/>
    </source>
</evidence>
<dbReference type="GeneID" id="92513670"/>
<dbReference type="OrthoDB" id="268064at2759"/>
<reference evidence="3" key="1">
    <citation type="journal article" date="2021" name="Microbiol. Resour. Announc.">
        <title>LGAAP: Leishmaniinae Genome Assembly and Annotation Pipeline.</title>
        <authorList>
            <person name="Almutairi H."/>
            <person name="Urbaniak M.D."/>
            <person name="Bates M.D."/>
            <person name="Jariyapan N."/>
            <person name="Kwakye-Nuako G."/>
            <person name="Thomaz-Soccol V."/>
            <person name="Al-Salem W.S."/>
            <person name="Dillon R.J."/>
            <person name="Bates P.A."/>
            <person name="Gatherer D."/>
        </authorList>
    </citation>
    <scope>NUCLEOTIDE SEQUENCE [LARGE SCALE GENOMIC DNA]</scope>
</reference>
<organism evidence="2 3">
    <name type="scientific">Leishmania martiniquensis</name>
    <dbReference type="NCBI Taxonomy" id="1580590"/>
    <lineage>
        <taxon>Eukaryota</taxon>
        <taxon>Discoba</taxon>
        <taxon>Euglenozoa</taxon>
        <taxon>Kinetoplastea</taxon>
        <taxon>Metakinetoplastina</taxon>
        <taxon>Trypanosomatida</taxon>
        <taxon>Trypanosomatidae</taxon>
        <taxon>Leishmaniinae</taxon>
        <taxon>Leishmania</taxon>
    </lineage>
</organism>
<gene>
    <name evidence="2" type="ORF">LSCM1_03623</name>
</gene>
<feature type="compositionally biased region" description="Basic and acidic residues" evidence="1">
    <location>
        <begin position="116"/>
        <end position="130"/>
    </location>
</feature>